<dbReference type="PROSITE" id="PS00370">
    <property type="entry name" value="PEP_ENZYMES_PHOS_SITE"/>
    <property type="match status" value="1"/>
</dbReference>
<evidence type="ECO:0000256" key="7">
    <source>
        <dbReference type="ARBA" id="ARBA00022448"/>
    </source>
</evidence>
<dbReference type="RefSeq" id="WP_053550238.1">
    <property type="nucleotide sequence ID" value="NZ_CP010802.1"/>
</dbReference>
<dbReference type="SUPFAM" id="SSF47831">
    <property type="entry name" value="Enzyme I of the PEP:sugar phosphotransferase system HPr-binding (sub)domain"/>
    <property type="match status" value="1"/>
</dbReference>
<dbReference type="GO" id="GO:0016301">
    <property type="term" value="F:kinase activity"/>
    <property type="evidence" value="ECO:0007669"/>
    <property type="project" value="UniProtKB-KW"/>
</dbReference>
<feature type="active site" description="Proton donor" evidence="17">
    <location>
        <position position="515"/>
    </location>
</feature>
<dbReference type="Pfam" id="PF02896">
    <property type="entry name" value="PEP-utilizers_C"/>
    <property type="match status" value="1"/>
</dbReference>
<evidence type="ECO:0000313" key="23">
    <source>
        <dbReference type="EMBL" id="ALC16092.1"/>
    </source>
</evidence>
<dbReference type="InterPro" id="IPR036618">
    <property type="entry name" value="PtsI_HPr-bd_sf"/>
</dbReference>
<keyword evidence="14 16" id="KW-0460">Magnesium</keyword>
<evidence type="ECO:0000256" key="10">
    <source>
        <dbReference type="ARBA" id="ARBA00022679"/>
    </source>
</evidence>
<keyword evidence="7 16" id="KW-0813">Transport</keyword>
<dbReference type="InterPro" id="IPR000121">
    <property type="entry name" value="PEP_util_C"/>
</dbReference>
<evidence type="ECO:0000256" key="17">
    <source>
        <dbReference type="PIRSR" id="PIRSR000732-1"/>
    </source>
</evidence>
<dbReference type="PIRSF" id="PIRSF000732">
    <property type="entry name" value="PTS_enzyme_I"/>
    <property type="match status" value="1"/>
</dbReference>
<keyword evidence="24" id="KW-1185">Reference proteome</keyword>
<evidence type="ECO:0000256" key="14">
    <source>
        <dbReference type="ARBA" id="ARBA00022842"/>
    </source>
</evidence>
<dbReference type="Gene3D" id="3.20.20.60">
    <property type="entry name" value="Phosphoenolpyruvate-binding domains"/>
    <property type="match status" value="1"/>
</dbReference>
<dbReference type="InterPro" id="IPR018274">
    <property type="entry name" value="PEP_util_AS"/>
</dbReference>
<evidence type="ECO:0000256" key="1">
    <source>
        <dbReference type="ARBA" id="ARBA00000683"/>
    </source>
</evidence>
<dbReference type="PRINTS" id="PR01736">
    <property type="entry name" value="PHPHTRNFRASE"/>
</dbReference>
<evidence type="ECO:0000313" key="24">
    <source>
        <dbReference type="Proteomes" id="UP000057158"/>
    </source>
</evidence>
<comment type="cofactor">
    <cofactor evidence="2 16 19">
        <name>Mg(2+)</name>
        <dbReference type="ChEBI" id="CHEBI:18420"/>
    </cofactor>
</comment>
<evidence type="ECO:0000256" key="3">
    <source>
        <dbReference type="ARBA" id="ARBA00004496"/>
    </source>
</evidence>
<evidence type="ECO:0000256" key="9">
    <source>
        <dbReference type="ARBA" id="ARBA00022597"/>
    </source>
</evidence>
<dbReference type="InterPro" id="IPR050499">
    <property type="entry name" value="PEP-utilizing_PTS_enzyme"/>
</dbReference>
<dbReference type="EMBL" id="CP010802">
    <property type="protein sequence ID" value="ALC16092.1"/>
    <property type="molecule type" value="Genomic_DNA"/>
</dbReference>
<dbReference type="Pfam" id="PF05524">
    <property type="entry name" value="PEP-utilisers_N"/>
    <property type="match status" value="1"/>
</dbReference>
<dbReference type="InterPro" id="IPR008731">
    <property type="entry name" value="PTS_EIN"/>
</dbReference>
<evidence type="ECO:0000256" key="2">
    <source>
        <dbReference type="ARBA" id="ARBA00001946"/>
    </source>
</evidence>
<feature type="domain" description="PEP-utilising enzyme C-terminal" evidence="21">
    <location>
        <begin position="268"/>
        <end position="553"/>
    </location>
</feature>
<evidence type="ECO:0000256" key="19">
    <source>
        <dbReference type="PIRSR" id="PIRSR000732-3"/>
    </source>
</evidence>
<keyword evidence="8 16" id="KW-0963">Cytoplasm</keyword>
<keyword evidence="11 16" id="KW-0598">Phosphotransferase system</keyword>
<comment type="similarity">
    <text evidence="4 16">Belongs to the PEP-utilizing enzyme family.</text>
</comment>
<keyword evidence="10 16" id="KW-0808">Transferase</keyword>
<evidence type="ECO:0000256" key="15">
    <source>
        <dbReference type="ARBA" id="ARBA00033235"/>
    </source>
</evidence>
<evidence type="ECO:0000256" key="18">
    <source>
        <dbReference type="PIRSR" id="PIRSR000732-2"/>
    </source>
</evidence>
<dbReference type="InterPro" id="IPR036637">
    <property type="entry name" value="Phosphohistidine_dom_sf"/>
</dbReference>
<evidence type="ECO:0000256" key="5">
    <source>
        <dbReference type="ARBA" id="ARBA00012232"/>
    </source>
</evidence>
<evidence type="ECO:0000256" key="11">
    <source>
        <dbReference type="ARBA" id="ARBA00022683"/>
    </source>
</evidence>
<comment type="function">
    <text evidence="16">General (non sugar-specific) component of the phosphoenolpyruvate-dependent sugar phosphotransferase system (sugar PTS). This major carbohydrate active-transport system catalyzes the phosphorylation of incoming sugar substrates concomitantly with their translocation across the cell membrane. Enzyme I transfers the phosphoryl group from phosphoenolpyruvate (PEP) to the phosphoryl carrier protein (HPr).</text>
</comment>
<organism evidence="23 24">
    <name type="scientific">Desulfuromonas soudanensis</name>
    <dbReference type="NCBI Taxonomy" id="1603606"/>
    <lineage>
        <taxon>Bacteria</taxon>
        <taxon>Pseudomonadati</taxon>
        <taxon>Thermodesulfobacteriota</taxon>
        <taxon>Desulfuromonadia</taxon>
        <taxon>Desulfuromonadales</taxon>
        <taxon>Desulfuromonadaceae</taxon>
        <taxon>Desulfuromonas</taxon>
    </lineage>
</organism>
<keyword evidence="23" id="KW-0670">Pyruvate</keyword>
<feature type="binding site" evidence="19">
    <location>
        <position position="444"/>
    </location>
    <ligand>
        <name>Mg(2+)</name>
        <dbReference type="ChEBI" id="CHEBI:18420"/>
    </ligand>
</feature>
<accession>A0A0M4D8M0</accession>
<dbReference type="SUPFAM" id="SSF51621">
    <property type="entry name" value="Phosphoenolpyruvate/pyruvate domain"/>
    <property type="match status" value="1"/>
</dbReference>
<name>A0A0M4D8M0_9BACT</name>
<dbReference type="GO" id="GO:0008965">
    <property type="term" value="F:phosphoenolpyruvate-protein phosphotransferase activity"/>
    <property type="evidence" value="ECO:0007669"/>
    <property type="project" value="UniProtKB-EC"/>
</dbReference>
<evidence type="ECO:0000259" key="21">
    <source>
        <dbReference type="Pfam" id="PF02896"/>
    </source>
</evidence>
<feature type="domain" description="Phosphotransferase system enzyme I N-terminal" evidence="22">
    <location>
        <begin position="17"/>
        <end position="139"/>
    </location>
</feature>
<evidence type="ECO:0000259" key="20">
    <source>
        <dbReference type="Pfam" id="PF00391"/>
    </source>
</evidence>
<evidence type="ECO:0000256" key="12">
    <source>
        <dbReference type="ARBA" id="ARBA00022723"/>
    </source>
</evidence>
<feature type="binding site" evidence="18">
    <location>
        <position position="345"/>
    </location>
    <ligand>
        <name>phosphoenolpyruvate</name>
        <dbReference type="ChEBI" id="CHEBI:58702"/>
    </ligand>
</feature>
<protein>
    <recommendedName>
        <fullName evidence="6 16">Phosphoenolpyruvate-protein phosphotransferase</fullName>
        <ecNumber evidence="5 16">2.7.3.9</ecNumber>
    </recommendedName>
    <alternativeName>
        <fullName evidence="15 16">Phosphotransferase system, enzyme I</fullName>
    </alternativeName>
</protein>
<proteinExistence type="inferred from homology"/>
<gene>
    <name evidence="23" type="primary">ptsI</name>
    <name evidence="23" type="ORF">DSOUD_1311</name>
</gene>
<reference evidence="23 24" key="1">
    <citation type="submission" date="2015-07" db="EMBL/GenBank/DDBJ databases">
        <title>Isolation and Genomic Characterization of a Novel Halophilic Metal-Reducing Deltaproteobacterium from the Deep Subsurface.</title>
        <authorList>
            <person name="Badalamenti J.P."/>
            <person name="Summers Z.M."/>
            <person name="Gralnick J.A."/>
            <person name="Bond D.R."/>
        </authorList>
    </citation>
    <scope>NUCLEOTIDE SEQUENCE [LARGE SCALE GENOMIC DNA]</scope>
    <source>
        <strain evidence="23 24">WTL</strain>
    </source>
</reference>
<dbReference type="PANTHER" id="PTHR46244:SF6">
    <property type="entry name" value="PHOSPHOENOLPYRUVATE-PROTEIN PHOSPHOTRANSFERASE"/>
    <property type="match status" value="1"/>
</dbReference>
<evidence type="ECO:0000256" key="13">
    <source>
        <dbReference type="ARBA" id="ARBA00022777"/>
    </source>
</evidence>
<feature type="binding site" evidence="18">
    <location>
        <begin position="467"/>
        <end position="468"/>
    </location>
    <ligand>
        <name>phosphoenolpyruvate</name>
        <dbReference type="ChEBI" id="CHEBI:58702"/>
    </ligand>
</feature>
<feature type="domain" description="PEP-utilising enzyme mobile" evidence="20">
    <location>
        <begin position="167"/>
        <end position="238"/>
    </location>
</feature>
<comment type="catalytic activity">
    <reaction evidence="1 16">
        <text>L-histidyl-[protein] + phosphoenolpyruvate = N(pros)-phospho-L-histidyl-[protein] + pyruvate</text>
        <dbReference type="Rhea" id="RHEA:23880"/>
        <dbReference type="Rhea" id="RHEA-COMP:9745"/>
        <dbReference type="Rhea" id="RHEA-COMP:9746"/>
        <dbReference type="ChEBI" id="CHEBI:15361"/>
        <dbReference type="ChEBI" id="CHEBI:29979"/>
        <dbReference type="ChEBI" id="CHEBI:58702"/>
        <dbReference type="ChEBI" id="CHEBI:64837"/>
        <dbReference type="EC" id="2.7.3.9"/>
    </reaction>
</comment>
<dbReference type="GO" id="GO:0046872">
    <property type="term" value="F:metal ion binding"/>
    <property type="evidence" value="ECO:0007669"/>
    <property type="project" value="UniProtKB-KW"/>
</dbReference>
<dbReference type="GO" id="GO:0009401">
    <property type="term" value="P:phosphoenolpyruvate-dependent sugar phosphotransferase system"/>
    <property type="evidence" value="ECO:0007669"/>
    <property type="project" value="UniProtKB-KW"/>
</dbReference>
<dbReference type="PATRIC" id="fig|1603606.3.peg.1431"/>
<dbReference type="KEGG" id="des:DSOUD_1311"/>
<evidence type="ECO:0000256" key="6">
    <source>
        <dbReference type="ARBA" id="ARBA00016544"/>
    </source>
</evidence>
<evidence type="ECO:0000256" key="8">
    <source>
        <dbReference type="ARBA" id="ARBA00022490"/>
    </source>
</evidence>
<dbReference type="Pfam" id="PF00391">
    <property type="entry name" value="PEP-utilizers"/>
    <property type="match status" value="1"/>
</dbReference>
<sequence length="595" mass="65306">MTVSVKTDIPPDTLLIGIGASPGIAIGATHLLNRVRVVAVERSISSEEVAAEVDAFWKAVALSRQQLEEVKAGVTDQHLVEHLYIIDTHLLILGDAMLTSDTVALIEKEQINAEGALKRTLRKFREIFDSIEDEYLRERRSDIDSVGDRLLRNLVGVTQQSVTEIGKKAIIVAHDLSPADTMQMDKSKIIGFVTDVGGRTSHTAILARSMGIPAVLGLETATGLIAAGTPTIIDGTSGTVILNPSAETFREYLKKKQAYEYHERELLAYRELSAETLDGFRLALRGNVELADEVPLAISQGAEGIGLYRSEFLYMNRPLPPSEEEQLQAYRDILAKMAPHPVTIRTLDVGGDKFVPEINLADEANPAMGLRAVRFSLKERRLFKIQLRAILRASAHGRVRVMFPMISGVAEIRACKVLLEEAKAELVAEEIPFNAAISVGIMIETPSAALIAGLLAREVDFFSVGTNDLIQYCLAVDRGNEHVAYLYEPLHPAILRALKMICDAGREAGIEVGMCGEMAADPLYSLVLLGLGFDELSMNAPGIPRVKRILRQLRRSEGVAILDEIFGFATAREVAEYLEIEMARRFPEYFAGPIP</sequence>
<dbReference type="InterPro" id="IPR040442">
    <property type="entry name" value="Pyrv_kinase-like_dom_sf"/>
</dbReference>
<dbReference type="EC" id="2.7.3.9" evidence="5 16"/>
<feature type="binding site" evidence="19">
    <location>
        <position position="468"/>
    </location>
    <ligand>
        <name>Mg(2+)</name>
        <dbReference type="ChEBI" id="CHEBI:18420"/>
    </ligand>
</feature>
<dbReference type="Gene3D" id="3.50.30.10">
    <property type="entry name" value="Phosphohistidine domain"/>
    <property type="match status" value="1"/>
</dbReference>
<dbReference type="STRING" id="1603606.DSOUD_1311"/>
<feature type="binding site" evidence="18">
    <location>
        <position position="478"/>
    </location>
    <ligand>
        <name>phosphoenolpyruvate</name>
        <dbReference type="ChEBI" id="CHEBI:58702"/>
    </ligand>
</feature>
<dbReference type="InterPro" id="IPR015813">
    <property type="entry name" value="Pyrv/PenolPyrv_kinase-like_dom"/>
</dbReference>
<dbReference type="Gene3D" id="1.10.274.10">
    <property type="entry name" value="PtsI, HPr-binding domain"/>
    <property type="match status" value="1"/>
</dbReference>
<feature type="binding site" evidence="18">
    <location>
        <position position="309"/>
    </location>
    <ligand>
        <name>phosphoenolpyruvate</name>
        <dbReference type="ChEBI" id="CHEBI:58702"/>
    </ligand>
</feature>
<evidence type="ECO:0000256" key="16">
    <source>
        <dbReference type="PIRNR" id="PIRNR000732"/>
    </source>
</evidence>
<evidence type="ECO:0000259" key="22">
    <source>
        <dbReference type="Pfam" id="PF05524"/>
    </source>
</evidence>
<dbReference type="Proteomes" id="UP000057158">
    <property type="component" value="Chromosome"/>
</dbReference>
<evidence type="ECO:0000256" key="4">
    <source>
        <dbReference type="ARBA" id="ARBA00007837"/>
    </source>
</evidence>
<dbReference type="NCBIfam" id="TIGR01417">
    <property type="entry name" value="PTS_I_fam"/>
    <property type="match status" value="1"/>
</dbReference>
<dbReference type="InterPro" id="IPR008279">
    <property type="entry name" value="PEP-util_enz_mobile_dom"/>
</dbReference>
<dbReference type="InterPro" id="IPR024692">
    <property type="entry name" value="PTS_EI"/>
</dbReference>
<dbReference type="OrthoDB" id="9765468at2"/>
<feature type="active site" description="Tele-phosphohistidine intermediate" evidence="17">
    <location>
        <position position="202"/>
    </location>
</feature>
<comment type="subcellular location">
    <subcellularLocation>
        <location evidence="3 16">Cytoplasm</location>
    </subcellularLocation>
</comment>
<dbReference type="GO" id="GO:0005737">
    <property type="term" value="C:cytoplasm"/>
    <property type="evidence" value="ECO:0007669"/>
    <property type="project" value="UniProtKB-SubCell"/>
</dbReference>
<keyword evidence="13 16" id="KW-0418">Kinase</keyword>
<dbReference type="AlphaFoldDB" id="A0A0M4D8M0"/>
<dbReference type="SUPFAM" id="SSF52009">
    <property type="entry name" value="Phosphohistidine domain"/>
    <property type="match status" value="1"/>
</dbReference>
<dbReference type="InterPro" id="IPR006318">
    <property type="entry name" value="PTS_EI-like"/>
</dbReference>
<keyword evidence="12 16" id="KW-0479">Metal-binding</keyword>
<keyword evidence="9 16" id="KW-0762">Sugar transport</keyword>
<dbReference type="PANTHER" id="PTHR46244">
    <property type="entry name" value="PHOSPHOENOLPYRUVATE-PROTEIN PHOSPHOTRANSFERASE"/>
    <property type="match status" value="1"/>
</dbReference>